<dbReference type="VEuPathDB" id="FungiDB:PC110_g14312"/>
<sequence>MKDGAWLESDSEDVKKLKKGEKTVAIEALTSEEKELQGESGLQKVLTGMPKPSTDQIHVLVVVPEQAQPQMGLWLVNGSIENAKNTKEIRCRLYRLVASYLGYYDPARRTGDKDNALWYEDKTLRIHSLFET</sequence>
<organism evidence="1 2">
    <name type="scientific">Phytophthora cactorum</name>
    <dbReference type="NCBI Taxonomy" id="29920"/>
    <lineage>
        <taxon>Eukaryota</taxon>
        <taxon>Sar</taxon>
        <taxon>Stramenopiles</taxon>
        <taxon>Oomycota</taxon>
        <taxon>Peronosporomycetes</taxon>
        <taxon>Peronosporales</taxon>
        <taxon>Peronosporaceae</taxon>
        <taxon>Phytophthora</taxon>
    </lineage>
</organism>
<evidence type="ECO:0000313" key="2">
    <source>
        <dbReference type="Proteomes" id="UP000735874"/>
    </source>
</evidence>
<proteinExistence type="predicted"/>
<reference evidence="1" key="1">
    <citation type="submission" date="2018-10" db="EMBL/GenBank/DDBJ databases">
        <title>Effector identification in a new, highly contiguous assembly of the strawberry crown rot pathogen Phytophthora cactorum.</title>
        <authorList>
            <person name="Armitage A.D."/>
            <person name="Nellist C.F."/>
            <person name="Bates H."/>
            <person name="Vickerstaff R.J."/>
            <person name="Harrison R.J."/>
        </authorList>
    </citation>
    <scope>NUCLEOTIDE SEQUENCE</scope>
    <source>
        <strain evidence="1">15-7</strain>
    </source>
</reference>
<dbReference type="Proteomes" id="UP000735874">
    <property type="component" value="Unassembled WGS sequence"/>
</dbReference>
<dbReference type="AlphaFoldDB" id="A0A8T1JKY3"/>
<feature type="non-terminal residue" evidence="1">
    <location>
        <position position="132"/>
    </location>
</feature>
<accession>A0A8T1JKY3</accession>
<comment type="caution">
    <text evidence="1">The sequence shown here is derived from an EMBL/GenBank/DDBJ whole genome shotgun (WGS) entry which is preliminary data.</text>
</comment>
<dbReference type="EMBL" id="RCMG01001767">
    <property type="protein sequence ID" value="KAG2820312.1"/>
    <property type="molecule type" value="Genomic_DNA"/>
</dbReference>
<evidence type="ECO:0000313" key="1">
    <source>
        <dbReference type="EMBL" id="KAG2820312.1"/>
    </source>
</evidence>
<name>A0A8T1JKY3_9STRA</name>
<protein>
    <submittedName>
        <fullName evidence="1">Uncharacterized protein</fullName>
    </submittedName>
</protein>
<gene>
    <name evidence="1" type="ORF">PC113_g22621</name>
</gene>